<evidence type="ECO:0000313" key="1">
    <source>
        <dbReference type="EMBL" id="AJR05605.1"/>
    </source>
</evidence>
<dbReference type="HOGENOM" id="CLU_1282228_0_0_6"/>
<proteinExistence type="predicted"/>
<dbReference type="Gene3D" id="1.25.40.10">
    <property type="entry name" value="Tetratricopeptide repeat domain"/>
    <property type="match status" value="1"/>
</dbReference>
<sequence>MTTLNNLKLPTIFFILGLSVTGCSSYSTIPESCTAAYSYSEAFLQSHFYQGWKILNAKGKSSGCEEAISYFEKGIQEQEVTELSNIYAIYCNGLGPYRSRVISGRAIEGRLSLEEFNWISEWLYCDGTVEQYSAGQMLLNGYLVDKNQEAAIYYMTLAAKKDYPHAQMQLALSLLEIGEVDNAILWLRKAYENGYYGAGQMLEAMDMIYQQQDEG</sequence>
<dbReference type="SMART" id="SM00671">
    <property type="entry name" value="SEL1"/>
    <property type="match status" value="3"/>
</dbReference>
<dbReference type="SUPFAM" id="SSF81901">
    <property type="entry name" value="HCP-like"/>
    <property type="match status" value="1"/>
</dbReference>
<name>A0A0C5WRL0_9GAMM</name>
<dbReference type="OrthoDB" id="5915770at2"/>
<dbReference type="STRING" id="658445.H744_1c0580"/>
<dbReference type="KEGG" id="pgb:H744_1c0580"/>
<keyword evidence="2" id="KW-1185">Reference proteome</keyword>
<organism evidence="1 2">
    <name type="scientific">Photobacterium gaetbulicola Gung47</name>
    <dbReference type="NCBI Taxonomy" id="658445"/>
    <lineage>
        <taxon>Bacteria</taxon>
        <taxon>Pseudomonadati</taxon>
        <taxon>Pseudomonadota</taxon>
        <taxon>Gammaproteobacteria</taxon>
        <taxon>Vibrionales</taxon>
        <taxon>Vibrionaceae</taxon>
        <taxon>Photobacterium</taxon>
    </lineage>
</organism>
<evidence type="ECO:0008006" key="3">
    <source>
        <dbReference type="Google" id="ProtNLM"/>
    </source>
</evidence>
<evidence type="ECO:0000313" key="2">
    <source>
        <dbReference type="Proteomes" id="UP000032303"/>
    </source>
</evidence>
<dbReference type="InterPro" id="IPR006597">
    <property type="entry name" value="Sel1-like"/>
</dbReference>
<dbReference type="AlphaFoldDB" id="A0A0C5WRL0"/>
<gene>
    <name evidence="1" type="ORF">H744_1c0580</name>
</gene>
<dbReference type="EMBL" id="CP005973">
    <property type="protein sequence ID" value="AJR05605.1"/>
    <property type="molecule type" value="Genomic_DNA"/>
</dbReference>
<reference evidence="1 2" key="1">
    <citation type="submission" date="2013-05" db="EMBL/GenBank/DDBJ databases">
        <title>Complete genome sequence of the lipase-producing bacterium Photobacterium gaetbulicola Gung47.</title>
        <authorList>
            <person name="Kim Y.-O."/>
        </authorList>
    </citation>
    <scope>NUCLEOTIDE SEQUENCE [LARGE SCALE GENOMIC DNA]</scope>
    <source>
        <strain evidence="1 2">Gung47</strain>
    </source>
</reference>
<protein>
    <recommendedName>
        <fullName evidence="3">Sel1 repeat family protein</fullName>
    </recommendedName>
</protein>
<dbReference type="InterPro" id="IPR011990">
    <property type="entry name" value="TPR-like_helical_dom_sf"/>
</dbReference>
<accession>A0A0C5WRL0</accession>
<dbReference type="Proteomes" id="UP000032303">
    <property type="component" value="Chromosome 1"/>
</dbReference>
<dbReference type="PATRIC" id="fig|658445.3.peg.629"/>